<dbReference type="GO" id="GO:0016887">
    <property type="term" value="F:ATP hydrolysis activity"/>
    <property type="evidence" value="ECO:0007669"/>
    <property type="project" value="InterPro"/>
</dbReference>
<dbReference type="Gene3D" id="3.40.50.300">
    <property type="entry name" value="P-loop containing nucleotide triphosphate hydrolases"/>
    <property type="match status" value="1"/>
</dbReference>
<dbReference type="GO" id="GO:0098796">
    <property type="term" value="C:membrane protein complex"/>
    <property type="evidence" value="ECO:0007669"/>
    <property type="project" value="UniProtKB-ARBA"/>
</dbReference>
<dbReference type="GO" id="GO:0005524">
    <property type="term" value="F:ATP binding"/>
    <property type="evidence" value="ECO:0007669"/>
    <property type="project" value="UniProtKB-KW"/>
</dbReference>
<keyword evidence="7" id="KW-1185">Reference proteome</keyword>
<keyword evidence="4 6" id="KW-0067">ATP-binding</keyword>
<reference evidence="7" key="1">
    <citation type="submission" date="2016-10" db="EMBL/GenBank/DDBJ databases">
        <authorList>
            <person name="Varghese N."/>
            <person name="Submissions S."/>
        </authorList>
    </citation>
    <scope>NUCLEOTIDE SEQUENCE [LARGE SCALE GENOMIC DNA]</scope>
    <source>
        <strain evidence="7">IBRC-M10078</strain>
    </source>
</reference>
<dbReference type="Pfam" id="PF00005">
    <property type="entry name" value="ABC_tran"/>
    <property type="match status" value="1"/>
</dbReference>
<dbReference type="InterPro" id="IPR027417">
    <property type="entry name" value="P-loop_NTPase"/>
</dbReference>
<gene>
    <name evidence="6" type="ORF">SAMN05216565_107209</name>
</gene>
<dbReference type="GO" id="GO:0022857">
    <property type="term" value="F:transmembrane transporter activity"/>
    <property type="evidence" value="ECO:0007669"/>
    <property type="project" value="UniProtKB-ARBA"/>
</dbReference>
<dbReference type="CDD" id="cd03255">
    <property type="entry name" value="ABC_MJ0796_LolCDE_FtsE"/>
    <property type="match status" value="1"/>
</dbReference>
<dbReference type="PANTHER" id="PTHR42798:SF7">
    <property type="entry name" value="ALPHA-D-RIBOSE 1-METHYLPHOSPHONATE 5-TRIPHOSPHATE SYNTHASE SUBUNIT PHNL"/>
    <property type="match status" value="1"/>
</dbReference>
<dbReference type="PANTHER" id="PTHR42798">
    <property type="entry name" value="LIPOPROTEIN-RELEASING SYSTEM ATP-BINDING PROTEIN LOLD"/>
    <property type="match status" value="1"/>
</dbReference>
<keyword evidence="3" id="KW-0547">Nucleotide-binding</keyword>
<dbReference type="SMART" id="SM00382">
    <property type="entry name" value="AAA"/>
    <property type="match status" value="1"/>
</dbReference>
<evidence type="ECO:0000256" key="1">
    <source>
        <dbReference type="ARBA" id="ARBA00005417"/>
    </source>
</evidence>
<dbReference type="EMBL" id="FNJU01000007">
    <property type="protein sequence ID" value="SDP81565.1"/>
    <property type="molecule type" value="Genomic_DNA"/>
</dbReference>
<sequence>MRDIVETKSGLSMRNIVETKIGLLKSNIVEAKSMNKKVALGNDHELHILKDVNLDIEEGEFISVMGPSGSGKSTLLYNVSGMDRFSSGSVTFNGSEIGSMKEEELAQLRLKSMGFIFQDINLLKNLSLIDNVMFPALVSKEVDKNVVYQKAKRLMEMMGIEKLADNLITQGSGGQLQRVAICRALINDPDILFGDEPTGALDSKSSADIMAILAEINRQGTTIMLVTHDAKVAAKTERVLFMVDGKIVTQKKMRKYDPQLDDIKRREENIMKWLVENGF</sequence>
<dbReference type="Proteomes" id="UP000199159">
    <property type="component" value="Unassembled WGS sequence"/>
</dbReference>
<dbReference type="STRING" id="930152.SAMN05216565_107209"/>
<dbReference type="SUPFAM" id="SSF52540">
    <property type="entry name" value="P-loop containing nucleoside triphosphate hydrolases"/>
    <property type="match status" value="1"/>
</dbReference>
<accession>A0A1H0VTR4</accession>
<evidence type="ECO:0000259" key="5">
    <source>
        <dbReference type="PROSITE" id="PS50893"/>
    </source>
</evidence>
<dbReference type="InterPro" id="IPR003439">
    <property type="entry name" value="ABC_transporter-like_ATP-bd"/>
</dbReference>
<evidence type="ECO:0000313" key="7">
    <source>
        <dbReference type="Proteomes" id="UP000199159"/>
    </source>
</evidence>
<name>A0A1H0VTR4_9BACI</name>
<evidence type="ECO:0000313" key="6">
    <source>
        <dbReference type="EMBL" id="SDP81565.1"/>
    </source>
</evidence>
<dbReference type="AlphaFoldDB" id="A0A1H0VTR4"/>
<organism evidence="6 7">
    <name type="scientific">Litchfieldia salsa</name>
    <dbReference type="NCBI Taxonomy" id="930152"/>
    <lineage>
        <taxon>Bacteria</taxon>
        <taxon>Bacillati</taxon>
        <taxon>Bacillota</taxon>
        <taxon>Bacilli</taxon>
        <taxon>Bacillales</taxon>
        <taxon>Bacillaceae</taxon>
        <taxon>Litchfieldia</taxon>
    </lineage>
</organism>
<evidence type="ECO:0000256" key="3">
    <source>
        <dbReference type="ARBA" id="ARBA00022741"/>
    </source>
</evidence>
<proteinExistence type="inferred from homology"/>
<keyword evidence="2" id="KW-0813">Transport</keyword>
<dbReference type="InterPro" id="IPR003593">
    <property type="entry name" value="AAA+_ATPase"/>
</dbReference>
<evidence type="ECO:0000256" key="2">
    <source>
        <dbReference type="ARBA" id="ARBA00022448"/>
    </source>
</evidence>
<dbReference type="PROSITE" id="PS50893">
    <property type="entry name" value="ABC_TRANSPORTER_2"/>
    <property type="match status" value="1"/>
</dbReference>
<dbReference type="FunFam" id="3.40.50.300:FF:000032">
    <property type="entry name" value="Export ABC transporter ATP-binding protein"/>
    <property type="match status" value="1"/>
</dbReference>
<protein>
    <submittedName>
        <fullName evidence="6">Putative ABC transport system ATP-binding protein</fullName>
    </submittedName>
</protein>
<feature type="domain" description="ABC transporter" evidence="5">
    <location>
        <begin position="29"/>
        <end position="269"/>
    </location>
</feature>
<dbReference type="InterPro" id="IPR017911">
    <property type="entry name" value="MacB-like_ATP-bd"/>
</dbReference>
<comment type="similarity">
    <text evidence="1">Belongs to the ABC transporter superfamily.</text>
</comment>
<evidence type="ECO:0000256" key="4">
    <source>
        <dbReference type="ARBA" id="ARBA00022840"/>
    </source>
</evidence>